<name>A0ABD0KPB4_9CAEN</name>
<sequence>MKAYPPPIRLTINAARGTVHAYEVPVKKLLWRTSGTASMHSWGSARDLLGQPREGRGTMMETALFVAVAGELWPTTRS</sequence>
<reference evidence="1 2" key="1">
    <citation type="journal article" date="2023" name="Sci. Data">
        <title>Genome assembly of the Korean intertidal mud-creeper Batillaria attramentaria.</title>
        <authorList>
            <person name="Patra A.K."/>
            <person name="Ho P.T."/>
            <person name="Jun S."/>
            <person name="Lee S.J."/>
            <person name="Kim Y."/>
            <person name="Won Y.J."/>
        </authorList>
    </citation>
    <scope>NUCLEOTIDE SEQUENCE [LARGE SCALE GENOMIC DNA]</scope>
    <source>
        <strain evidence="1">Wonlab-2016</strain>
    </source>
</reference>
<dbReference type="Proteomes" id="UP001519460">
    <property type="component" value="Unassembled WGS sequence"/>
</dbReference>
<evidence type="ECO:0000313" key="1">
    <source>
        <dbReference type="EMBL" id="KAK7488635.1"/>
    </source>
</evidence>
<evidence type="ECO:0000313" key="2">
    <source>
        <dbReference type="Proteomes" id="UP001519460"/>
    </source>
</evidence>
<comment type="caution">
    <text evidence="1">The sequence shown here is derived from an EMBL/GenBank/DDBJ whole genome shotgun (WGS) entry which is preliminary data.</text>
</comment>
<organism evidence="1 2">
    <name type="scientific">Batillaria attramentaria</name>
    <dbReference type="NCBI Taxonomy" id="370345"/>
    <lineage>
        <taxon>Eukaryota</taxon>
        <taxon>Metazoa</taxon>
        <taxon>Spiralia</taxon>
        <taxon>Lophotrochozoa</taxon>
        <taxon>Mollusca</taxon>
        <taxon>Gastropoda</taxon>
        <taxon>Caenogastropoda</taxon>
        <taxon>Sorbeoconcha</taxon>
        <taxon>Cerithioidea</taxon>
        <taxon>Batillariidae</taxon>
        <taxon>Batillaria</taxon>
    </lineage>
</organism>
<dbReference type="EMBL" id="JACVVK020000148">
    <property type="protein sequence ID" value="KAK7488635.1"/>
    <property type="molecule type" value="Genomic_DNA"/>
</dbReference>
<proteinExistence type="predicted"/>
<gene>
    <name evidence="1" type="ORF">BaRGS_00020088</name>
</gene>
<keyword evidence="2" id="KW-1185">Reference proteome</keyword>
<protein>
    <submittedName>
        <fullName evidence="1">Uncharacterized protein</fullName>
    </submittedName>
</protein>
<dbReference type="AlphaFoldDB" id="A0ABD0KPB4"/>
<accession>A0ABD0KPB4</accession>